<keyword evidence="2" id="KW-1185">Reference proteome</keyword>
<comment type="caution">
    <text evidence="1">The sequence shown here is derived from an EMBL/GenBank/DDBJ whole genome shotgun (WGS) entry which is preliminary data.</text>
</comment>
<evidence type="ECO:0000313" key="2">
    <source>
        <dbReference type="Proteomes" id="UP000789396"/>
    </source>
</evidence>
<dbReference type="EMBL" id="CAJVPZ010007310">
    <property type="protein sequence ID" value="CAG8584675.1"/>
    <property type="molecule type" value="Genomic_DNA"/>
</dbReference>
<dbReference type="AlphaFoldDB" id="A0A9N9C2Q8"/>
<organism evidence="1 2">
    <name type="scientific">Racocetra fulgida</name>
    <dbReference type="NCBI Taxonomy" id="60492"/>
    <lineage>
        <taxon>Eukaryota</taxon>
        <taxon>Fungi</taxon>
        <taxon>Fungi incertae sedis</taxon>
        <taxon>Mucoromycota</taxon>
        <taxon>Glomeromycotina</taxon>
        <taxon>Glomeromycetes</taxon>
        <taxon>Diversisporales</taxon>
        <taxon>Gigasporaceae</taxon>
        <taxon>Racocetra</taxon>
    </lineage>
</organism>
<protein>
    <submittedName>
        <fullName evidence="1">6863_t:CDS:1</fullName>
    </submittedName>
</protein>
<proteinExistence type="predicted"/>
<name>A0A9N9C2Q8_9GLOM</name>
<evidence type="ECO:0000313" key="1">
    <source>
        <dbReference type="EMBL" id="CAG8584675.1"/>
    </source>
</evidence>
<gene>
    <name evidence="1" type="ORF">RFULGI_LOCUS5989</name>
</gene>
<dbReference type="Proteomes" id="UP000789396">
    <property type="component" value="Unassembled WGS sequence"/>
</dbReference>
<feature type="non-terminal residue" evidence="1">
    <location>
        <position position="46"/>
    </location>
</feature>
<reference evidence="1" key="1">
    <citation type="submission" date="2021-06" db="EMBL/GenBank/DDBJ databases">
        <authorList>
            <person name="Kallberg Y."/>
            <person name="Tangrot J."/>
            <person name="Rosling A."/>
        </authorList>
    </citation>
    <scope>NUCLEOTIDE SEQUENCE</scope>
    <source>
        <strain evidence="1">IN212</strain>
    </source>
</reference>
<accession>A0A9N9C2Q8</accession>
<sequence length="46" mass="5494">MSRQACNIFNLKDFHNNIDNIFINYNPCENDFILESDDDEKNPDEQ</sequence>